<dbReference type="RefSeq" id="WP_087144928.1">
    <property type="nucleotide sequence ID" value="NZ_FUKI01000156.1"/>
</dbReference>
<dbReference type="SMART" id="SM00034">
    <property type="entry name" value="CLECT"/>
    <property type="match status" value="1"/>
</dbReference>
<gene>
    <name evidence="2" type="ORF">CRENPOLYSF1_770065</name>
</gene>
<dbReference type="AlphaFoldDB" id="A0A1R4HHR6"/>
<dbReference type="PANTHER" id="PTHR22803">
    <property type="entry name" value="MANNOSE, PHOSPHOLIPASE, LECTIN RECEPTOR RELATED"/>
    <property type="match status" value="1"/>
</dbReference>
<evidence type="ECO:0000313" key="3">
    <source>
        <dbReference type="Proteomes" id="UP000195667"/>
    </source>
</evidence>
<accession>A0A1R4HHR6</accession>
<dbReference type="InterPro" id="IPR016187">
    <property type="entry name" value="CTDL_fold"/>
</dbReference>
<dbReference type="EMBL" id="FUKI01000156">
    <property type="protein sequence ID" value="SJM95763.1"/>
    <property type="molecule type" value="Genomic_DNA"/>
</dbReference>
<organism evidence="2 3">
    <name type="scientific">Crenothrix polyspora</name>
    <dbReference type="NCBI Taxonomy" id="360316"/>
    <lineage>
        <taxon>Bacteria</taxon>
        <taxon>Pseudomonadati</taxon>
        <taxon>Pseudomonadota</taxon>
        <taxon>Gammaproteobacteria</taxon>
        <taxon>Methylococcales</taxon>
        <taxon>Crenotrichaceae</taxon>
        <taxon>Crenothrix</taxon>
    </lineage>
</organism>
<feature type="domain" description="C-type lectin" evidence="1">
    <location>
        <begin position="39"/>
        <end position="142"/>
    </location>
</feature>
<sequence length="304" mass="33900">MQKLHSHSVKILVSISSVLAGLLLTNFSWADSAKIRWDINGHSYQRVDVIAVKWSVADQACAEKGGYLATITGREEQKFIDTRFLTQSMDIPPRGYHIGGFKESGKWKWLNNESWAYSNWYKEHPYDIGTHLSIYNPGYWLDKDITKYIDGYICEWSNNNYLGNAIVPDINNNGALEYAVLYRDINTKHVIVIKDSSTHNKLSALTFPAGSEPSVGMIVLEKAGAQKSTLGFGVIIYDGKNTVVQLKDIHNTAIGKIPFLSSGYKPRSISVSATTISVVGVDKNGKALMEIYNNATGKRLKLIF</sequence>
<dbReference type="InterPro" id="IPR050111">
    <property type="entry name" value="C-type_lectin/snaclec_domain"/>
</dbReference>
<keyword evidence="3" id="KW-1185">Reference proteome</keyword>
<dbReference type="InterPro" id="IPR016186">
    <property type="entry name" value="C-type_lectin-like/link_sf"/>
</dbReference>
<protein>
    <recommendedName>
        <fullName evidence="1">C-type lectin domain-containing protein</fullName>
    </recommendedName>
</protein>
<dbReference type="OrthoDB" id="2036155at2"/>
<dbReference type="Proteomes" id="UP000195667">
    <property type="component" value="Unassembled WGS sequence"/>
</dbReference>
<dbReference type="PROSITE" id="PS50041">
    <property type="entry name" value="C_TYPE_LECTIN_2"/>
    <property type="match status" value="1"/>
</dbReference>
<reference evidence="3" key="1">
    <citation type="submission" date="2017-02" db="EMBL/GenBank/DDBJ databases">
        <authorList>
            <person name="Daims H."/>
        </authorList>
    </citation>
    <scope>NUCLEOTIDE SEQUENCE [LARGE SCALE GENOMIC DNA]</scope>
</reference>
<dbReference type="InterPro" id="IPR001304">
    <property type="entry name" value="C-type_lectin-like"/>
</dbReference>
<name>A0A1R4HHR6_9GAMM</name>
<evidence type="ECO:0000259" key="1">
    <source>
        <dbReference type="PROSITE" id="PS50041"/>
    </source>
</evidence>
<dbReference type="Pfam" id="PF00059">
    <property type="entry name" value="Lectin_C"/>
    <property type="match status" value="1"/>
</dbReference>
<dbReference type="Gene3D" id="3.10.100.10">
    <property type="entry name" value="Mannose-Binding Protein A, subunit A"/>
    <property type="match status" value="1"/>
</dbReference>
<proteinExistence type="predicted"/>
<dbReference type="SUPFAM" id="SSF56436">
    <property type="entry name" value="C-type lectin-like"/>
    <property type="match status" value="1"/>
</dbReference>
<evidence type="ECO:0000313" key="2">
    <source>
        <dbReference type="EMBL" id="SJM95763.1"/>
    </source>
</evidence>